<accession>A0ABT5SY05</accession>
<feature type="transmembrane region" description="Helical" evidence="1">
    <location>
        <begin position="59"/>
        <end position="79"/>
    </location>
</feature>
<dbReference type="EMBL" id="JAQZAO010000009">
    <property type="protein sequence ID" value="MDD7967738.1"/>
    <property type="molecule type" value="Genomic_DNA"/>
</dbReference>
<evidence type="ECO:0000313" key="2">
    <source>
        <dbReference type="EMBL" id="MDD7967738.1"/>
    </source>
</evidence>
<keyword evidence="3" id="KW-1185">Reference proteome</keyword>
<dbReference type="RefSeq" id="WP_274202422.1">
    <property type="nucleotide sequence ID" value="NZ_JAQZAO010000009.1"/>
</dbReference>
<keyword evidence="1" id="KW-0812">Transmembrane</keyword>
<feature type="transmembrane region" description="Helical" evidence="1">
    <location>
        <begin position="24"/>
        <end position="47"/>
    </location>
</feature>
<reference evidence="2 3" key="1">
    <citation type="submission" date="2023-02" db="EMBL/GenBank/DDBJ databases">
        <title>Genome sequencing required for Actinomycetospora new species description.</title>
        <authorList>
            <person name="Saimee Y."/>
            <person name="Duangmal K."/>
        </authorList>
    </citation>
    <scope>NUCLEOTIDE SEQUENCE [LARGE SCALE GENOMIC DNA]</scope>
    <source>
        <strain evidence="2 3">DW7H6</strain>
    </source>
</reference>
<name>A0ABT5SY05_9PSEU</name>
<keyword evidence="1" id="KW-0472">Membrane</keyword>
<comment type="caution">
    <text evidence="2">The sequence shown here is derived from an EMBL/GenBank/DDBJ whole genome shotgun (WGS) entry which is preliminary data.</text>
</comment>
<keyword evidence="1" id="KW-1133">Transmembrane helix</keyword>
<evidence type="ECO:0000256" key="1">
    <source>
        <dbReference type="SAM" id="Phobius"/>
    </source>
</evidence>
<gene>
    <name evidence="2" type="ORF">PGB27_20555</name>
</gene>
<evidence type="ECO:0000313" key="3">
    <source>
        <dbReference type="Proteomes" id="UP001300763"/>
    </source>
</evidence>
<sequence length="80" mass="8177">MVTINAVAGLIPYLTAPTGSGPPINWAVIGTFALAAIVSSLPAGHLARRLRAKTLRRGFAVLVLLVAAGIATDTVVDLLT</sequence>
<proteinExistence type="predicted"/>
<dbReference type="Proteomes" id="UP001300763">
    <property type="component" value="Unassembled WGS sequence"/>
</dbReference>
<protein>
    <recommendedName>
        <fullName evidence="4">Membrane transporter protein</fullName>
    </recommendedName>
</protein>
<organism evidence="2 3">
    <name type="scientific">Actinomycetospora lemnae</name>
    <dbReference type="NCBI Taxonomy" id="3019891"/>
    <lineage>
        <taxon>Bacteria</taxon>
        <taxon>Bacillati</taxon>
        <taxon>Actinomycetota</taxon>
        <taxon>Actinomycetes</taxon>
        <taxon>Pseudonocardiales</taxon>
        <taxon>Pseudonocardiaceae</taxon>
        <taxon>Actinomycetospora</taxon>
    </lineage>
</organism>
<evidence type="ECO:0008006" key="4">
    <source>
        <dbReference type="Google" id="ProtNLM"/>
    </source>
</evidence>